<keyword evidence="7" id="KW-1185">Reference proteome</keyword>
<dbReference type="SMART" id="SM00421">
    <property type="entry name" value="HTH_LUXR"/>
    <property type="match status" value="1"/>
</dbReference>
<reference evidence="7" key="1">
    <citation type="submission" date="2016-10" db="EMBL/GenBank/DDBJ databases">
        <authorList>
            <person name="Varghese N."/>
            <person name="Submissions S."/>
        </authorList>
    </citation>
    <scope>NUCLEOTIDE SEQUENCE [LARGE SCALE GENOMIC DNA]</scope>
    <source>
        <strain evidence="7">JCM 21621</strain>
    </source>
</reference>
<evidence type="ECO:0000256" key="1">
    <source>
        <dbReference type="ARBA" id="ARBA00022777"/>
    </source>
</evidence>
<feature type="domain" description="HTH luxR-type" evidence="5">
    <location>
        <begin position="306"/>
        <end position="363"/>
    </location>
</feature>
<protein>
    <submittedName>
        <fullName evidence="6">DNA-binding transcriptional regulator, CsgD family</fullName>
    </submittedName>
</protein>
<dbReference type="SUPFAM" id="SSF46894">
    <property type="entry name" value="C-terminal effector domain of the bipartite response regulators"/>
    <property type="match status" value="1"/>
</dbReference>
<proteinExistence type="predicted"/>
<dbReference type="Proteomes" id="UP000242957">
    <property type="component" value="Unassembled WGS sequence"/>
</dbReference>
<dbReference type="RefSeq" id="WP_084310115.1">
    <property type="nucleotide sequence ID" value="NZ_FNIJ01000002.1"/>
</dbReference>
<evidence type="ECO:0000256" key="2">
    <source>
        <dbReference type="ARBA" id="ARBA00023015"/>
    </source>
</evidence>
<dbReference type="InterPro" id="IPR016032">
    <property type="entry name" value="Sig_transdc_resp-reg_C-effctor"/>
</dbReference>
<dbReference type="GO" id="GO:0006355">
    <property type="term" value="P:regulation of DNA-templated transcription"/>
    <property type="evidence" value="ECO:0007669"/>
    <property type="project" value="InterPro"/>
</dbReference>
<dbReference type="Gene3D" id="1.10.10.10">
    <property type="entry name" value="Winged helix-like DNA-binding domain superfamily/Winged helix DNA-binding domain"/>
    <property type="match status" value="1"/>
</dbReference>
<evidence type="ECO:0000313" key="6">
    <source>
        <dbReference type="EMBL" id="SDN36487.1"/>
    </source>
</evidence>
<dbReference type="AlphaFoldDB" id="A0A1H0ASN6"/>
<sequence>MRERDLEAEYDRLVGLCYECVLDENAWLPLLKGLAGATGRQFGALLFWDLNSATAQASEINLCESSAIDAYNREFCNLDPSRGFMLNRAVGDWYHDLQHYGRQNILTDPYYQEFHFPHGMRNISCMKLHEQPSSGIFLSLLTSTDAAEPGAEQQALLRRLGPHLLQAARMFERISDMRVELAKRDLLLDQHPTPLWLLDSDSRVLYCNQAAQQRMRQRGAPFYENFQRLHSRQQGARLQALVRQACERRDRSKRQAGWLRLDGDPPCELLVTPIPADAAFNLQFQKPLALLALLEQARPGPLLAELFGLSPAERRLCELLSLNLTPEQCAERLGVSINTVRSQLRSLFRKTGTERQVELVGLIGRLRQ</sequence>
<dbReference type="Pfam" id="PF08448">
    <property type="entry name" value="PAS_4"/>
    <property type="match status" value="1"/>
</dbReference>
<organism evidence="6 7">
    <name type="scientific">Pseudomonas jinjuensis</name>
    <dbReference type="NCBI Taxonomy" id="198616"/>
    <lineage>
        <taxon>Bacteria</taxon>
        <taxon>Pseudomonadati</taxon>
        <taxon>Pseudomonadota</taxon>
        <taxon>Gammaproteobacteria</taxon>
        <taxon>Pseudomonadales</taxon>
        <taxon>Pseudomonadaceae</taxon>
        <taxon>Pseudomonas</taxon>
    </lineage>
</organism>
<accession>A0A1H0ASN6</accession>
<dbReference type="GO" id="GO:0003677">
    <property type="term" value="F:DNA binding"/>
    <property type="evidence" value="ECO:0007669"/>
    <property type="project" value="UniProtKB-KW"/>
</dbReference>
<evidence type="ECO:0000256" key="3">
    <source>
        <dbReference type="ARBA" id="ARBA00023125"/>
    </source>
</evidence>
<name>A0A1H0ASN6_9PSED</name>
<keyword evidence="1" id="KW-0808">Transferase</keyword>
<dbReference type="InterPro" id="IPR000792">
    <property type="entry name" value="Tscrpt_reg_LuxR_C"/>
</dbReference>
<keyword evidence="2" id="KW-0805">Transcription regulation</keyword>
<dbReference type="PANTHER" id="PTHR44688">
    <property type="entry name" value="DNA-BINDING TRANSCRIPTIONAL ACTIVATOR DEVR_DOSR"/>
    <property type="match status" value="1"/>
</dbReference>
<gene>
    <name evidence="6" type="ORF">SAMN05216193_102357</name>
</gene>
<keyword evidence="4" id="KW-0804">Transcription</keyword>
<evidence type="ECO:0000259" key="5">
    <source>
        <dbReference type="SMART" id="SM00421"/>
    </source>
</evidence>
<dbReference type="GO" id="GO:0016301">
    <property type="term" value="F:kinase activity"/>
    <property type="evidence" value="ECO:0007669"/>
    <property type="project" value="UniProtKB-KW"/>
</dbReference>
<keyword evidence="3 6" id="KW-0238">DNA-binding</keyword>
<evidence type="ECO:0000256" key="4">
    <source>
        <dbReference type="ARBA" id="ARBA00023163"/>
    </source>
</evidence>
<dbReference type="EMBL" id="FNIJ01000002">
    <property type="protein sequence ID" value="SDN36487.1"/>
    <property type="molecule type" value="Genomic_DNA"/>
</dbReference>
<dbReference type="InterPro" id="IPR013656">
    <property type="entry name" value="PAS_4"/>
</dbReference>
<keyword evidence="1" id="KW-0418">Kinase</keyword>
<dbReference type="STRING" id="198616.SAMN05216193_102357"/>
<dbReference type="InterPro" id="IPR035965">
    <property type="entry name" value="PAS-like_dom_sf"/>
</dbReference>
<dbReference type="OrthoDB" id="5497412at2"/>
<dbReference type="SUPFAM" id="SSF55785">
    <property type="entry name" value="PYP-like sensor domain (PAS domain)"/>
    <property type="match status" value="1"/>
</dbReference>
<dbReference type="InterPro" id="IPR036388">
    <property type="entry name" value="WH-like_DNA-bd_sf"/>
</dbReference>
<dbReference type="PANTHER" id="PTHR44688:SF16">
    <property type="entry name" value="DNA-BINDING TRANSCRIPTIONAL ACTIVATOR DEVR_DOSR"/>
    <property type="match status" value="1"/>
</dbReference>
<evidence type="ECO:0000313" key="7">
    <source>
        <dbReference type="Proteomes" id="UP000242957"/>
    </source>
</evidence>